<reference evidence="2 3" key="1">
    <citation type="submission" date="2025-05" db="UniProtKB">
        <authorList>
            <consortium name="RefSeq"/>
        </authorList>
    </citation>
    <scope>IDENTIFICATION</scope>
    <source>
        <tissue evidence="2 3">Stem</tissue>
    </source>
</reference>
<protein>
    <submittedName>
        <fullName evidence="2 3">Uncharacterized protein LOC127149068</fullName>
    </submittedName>
</protein>
<accession>A0ABM3KPT0</accession>
<dbReference type="RefSeq" id="XP_050939798.1">
    <property type="nucleotide sequence ID" value="XM_051083841.1"/>
</dbReference>
<dbReference type="RefSeq" id="XP_050939799.1">
    <property type="nucleotide sequence ID" value="XM_051083842.1"/>
</dbReference>
<sequence length="119" mass="13421">MEKVEDVLLHHKLLSLEKVPDKCPVYHIRFLEGLSAPYLQSTPTVLLQEVEPFSHNLRTIGLCLVPILCMLELHGATMQIFGLLKTISPNLRSTSHPSADHKINAQQLLHTVAKKRIII</sequence>
<keyword evidence="1" id="KW-1185">Reference proteome</keyword>
<gene>
    <name evidence="2 3" type="primary">LOC127149068</name>
</gene>
<organism evidence="1 2">
    <name type="scientific">Cucumis melo</name>
    <name type="common">Muskmelon</name>
    <dbReference type="NCBI Taxonomy" id="3656"/>
    <lineage>
        <taxon>Eukaryota</taxon>
        <taxon>Viridiplantae</taxon>
        <taxon>Streptophyta</taxon>
        <taxon>Embryophyta</taxon>
        <taxon>Tracheophyta</taxon>
        <taxon>Spermatophyta</taxon>
        <taxon>Magnoliopsida</taxon>
        <taxon>eudicotyledons</taxon>
        <taxon>Gunneridae</taxon>
        <taxon>Pentapetalae</taxon>
        <taxon>rosids</taxon>
        <taxon>fabids</taxon>
        <taxon>Cucurbitales</taxon>
        <taxon>Cucurbitaceae</taxon>
        <taxon>Benincaseae</taxon>
        <taxon>Cucumis</taxon>
    </lineage>
</organism>
<name>A0ABM3KPT0_CUCME</name>
<evidence type="ECO:0000313" key="2">
    <source>
        <dbReference type="RefSeq" id="XP_050939798.1"/>
    </source>
</evidence>
<evidence type="ECO:0000313" key="1">
    <source>
        <dbReference type="Proteomes" id="UP001652600"/>
    </source>
</evidence>
<dbReference type="Proteomes" id="UP001652600">
    <property type="component" value="Chromosome 4"/>
</dbReference>
<evidence type="ECO:0000313" key="3">
    <source>
        <dbReference type="RefSeq" id="XP_050939799.1"/>
    </source>
</evidence>
<proteinExistence type="predicted"/>
<dbReference type="GeneID" id="127149068"/>